<dbReference type="InterPro" id="IPR020605">
    <property type="entry name" value="Octanoyltransferase_CS"/>
</dbReference>
<feature type="active site" description="Acyl-thioester intermediate" evidence="6">
    <location>
        <position position="185"/>
    </location>
</feature>
<dbReference type="HOGENOM" id="CLU_035168_1_2_1"/>
<feature type="domain" description="BPL/LPL catalytic" evidence="9">
    <location>
        <begin position="40"/>
        <end position="224"/>
    </location>
</feature>
<dbReference type="PANTHER" id="PTHR10993:SF7">
    <property type="entry name" value="LIPOYLTRANSFERASE 2, MITOCHONDRIAL-RELATED"/>
    <property type="match status" value="1"/>
</dbReference>
<evidence type="ECO:0000259" key="9">
    <source>
        <dbReference type="PROSITE" id="PS51733"/>
    </source>
</evidence>
<proteinExistence type="inferred from homology"/>
<dbReference type="PROSITE" id="PS51733">
    <property type="entry name" value="BPL_LPL_CATALYTIC"/>
    <property type="match status" value="1"/>
</dbReference>
<evidence type="ECO:0000256" key="2">
    <source>
        <dbReference type="ARBA" id="ARBA00007907"/>
    </source>
</evidence>
<keyword evidence="4 5" id="KW-0012">Acyltransferase</keyword>
<protein>
    <recommendedName>
        <fullName evidence="5">Octanoyltransferase</fullName>
        <ecNumber evidence="5">2.3.1.181</ecNumber>
    </recommendedName>
</protein>
<reference evidence="10 11" key="1">
    <citation type="submission" date="2013-12" db="EMBL/GenBank/DDBJ databases">
        <authorList>
            <person name="Cubeta M."/>
            <person name="Pakala S."/>
            <person name="Fedorova N."/>
            <person name="Thomas E."/>
            <person name="Dean R."/>
            <person name="Jabaji S."/>
            <person name="Neate S."/>
            <person name="Toda T."/>
            <person name="Tavantzis S."/>
            <person name="Vilgalys R."/>
            <person name="Bharathan N."/>
            <person name="Pakala S."/>
            <person name="Losada L.S."/>
            <person name="Zafar N."/>
            <person name="Nierman W."/>
        </authorList>
    </citation>
    <scope>NUCLEOTIDE SEQUENCE [LARGE SCALE GENOMIC DNA]</scope>
    <source>
        <strain evidence="10 11">123E</strain>
    </source>
</reference>
<organism evidence="10 11">
    <name type="scientific">Rhizoctonia solani 123E</name>
    <dbReference type="NCBI Taxonomy" id="1423351"/>
    <lineage>
        <taxon>Eukaryota</taxon>
        <taxon>Fungi</taxon>
        <taxon>Dikarya</taxon>
        <taxon>Basidiomycota</taxon>
        <taxon>Agaricomycotina</taxon>
        <taxon>Agaricomycetes</taxon>
        <taxon>Cantharellales</taxon>
        <taxon>Ceratobasidiaceae</taxon>
        <taxon>Rhizoctonia</taxon>
    </lineage>
</organism>
<accession>A0A074SEP6</accession>
<feature type="site" description="Lowers pKa of active site Cys" evidence="8">
    <location>
        <position position="150"/>
    </location>
</feature>
<name>A0A074SEP6_9AGAM</name>
<dbReference type="NCBIfam" id="TIGR00214">
    <property type="entry name" value="lipB"/>
    <property type="match status" value="1"/>
</dbReference>
<comment type="function">
    <text evidence="5">Catalyzes the transfer of endogenously produced octanoic acid from octanoyl-acyl-carrier-protein onto the lipoyl domains of lipoate-dependent enzymes. Lipoyl-ACP can also act as a substrate although octanoyl-ACP is likely to be the physiological substrate.</text>
</comment>
<keyword evidence="3 5" id="KW-0808">Transferase</keyword>
<dbReference type="Pfam" id="PF21948">
    <property type="entry name" value="LplA-B_cat"/>
    <property type="match status" value="1"/>
</dbReference>
<dbReference type="GO" id="GO:0033819">
    <property type="term" value="F:lipoyl(octanoyl) transferase activity"/>
    <property type="evidence" value="ECO:0007669"/>
    <property type="project" value="UniProtKB-EC"/>
</dbReference>
<evidence type="ECO:0000256" key="1">
    <source>
        <dbReference type="ARBA" id="ARBA00004821"/>
    </source>
</evidence>
<keyword evidence="11" id="KW-1185">Reference proteome</keyword>
<dbReference type="SUPFAM" id="SSF55681">
    <property type="entry name" value="Class II aaRS and biotin synthetases"/>
    <property type="match status" value="1"/>
</dbReference>
<dbReference type="PANTHER" id="PTHR10993">
    <property type="entry name" value="OCTANOYLTRANSFERASE"/>
    <property type="match status" value="1"/>
</dbReference>
<dbReference type="InterPro" id="IPR000544">
    <property type="entry name" value="Octanoyltransferase"/>
</dbReference>
<dbReference type="PIRSF" id="PIRSF016262">
    <property type="entry name" value="LPLase"/>
    <property type="match status" value="1"/>
</dbReference>
<evidence type="ECO:0000256" key="3">
    <source>
        <dbReference type="ARBA" id="ARBA00022679"/>
    </source>
</evidence>
<evidence type="ECO:0000256" key="4">
    <source>
        <dbReference type="ARBA" id="ARBA00023315"/>
    </source>
</evidence>
<dbReference type="EMBL" id="AZST01000502">
    <property type="protein sequence ID" value="KEP48507.1"/>
    <property type="molecule type" value="Genomic_DNA"/>
</dbReference>
<dbReference type="Proteomes" id="UP000027456">
    <property type="component" value="Unassembled WGS sequence"/>
</dbReference>
<evidence type="ECO:0000256" key="6">
    <source>
        <dbReference type="PIRSR" id="PIRSR016262-1"/>
    </source>
</evidence>
<dbReference type="EC" id="2.3.1.181" evidence="5"/>
<dbReference type="UniPathway" id="UPA00538">
    <property type="reaction ID" value="UER00592"/>
</dbReference>
<dbReference type="Gene3D" id="3.30.930.10">
    <property type="entry name" value="Bira Bifunctional Protein, Domain 2"/>
    <property type="match status" value="1"/>
</dbReference>
<feature type="binding site" evidence="7">
    <location>
        <begin position="85"/>
        <end position="92"/>
    </location>
    <ligand>
        <name>substrate</name>
    </ligand>
</feature>
<dbReference type="GO" id="GO:0009249">
    <property type="term" value="P:protein lipoylation"/>
    <property type="evidence" value="ECO:0007669"/>
    <property type="project" value="InterPro"/>
</dbReference>
<feature type="binding site" evidence="7">
    <location>
        <begin position="153"/>
        <end position="155"/>
    </location>
    <ligand>
        <name>substrate</name>
    </ligand>
</feature>
<dbReference type="OrthoDB" id="19908at2759"/>
<sequence length="259" mass="29296">MPLPPILTHTFRRPLPYLPTLRSQNTIHAIQLEKRRTDSERTPDVMWLLEHRPVYTAGRRQKVEDLGVERDRLQGVGADWVQTDRGGQTTYHGPGQLTVYPLLDLGRSNASVREYICNLELSLREHLETHHGLEHYPSEHTGVFLSPDEKIASIGVHVRHRLTTHGIAMNITKEPTAWFDQVVACGLDGVRAASIEGATGKQVSVVQEAQRFAEILARRMGREIAPLDESHPEIWEIVQELEREAVAAGSWHNKPTSLR</sequence>
<gene>
    <name evidence="10" type="ORF">V565_122860</name>
</gene>
<dbReference type="AlphaFoldDB" id="A0A074SEP6"/>
<feature type="binding site" evidence="7">
    <location>
        <begin position="166"/>
        <end position="168"/>
    </location>
    <ligand>
        <name>substrate</name>
    </ligand>
</feature>
<evidence type="ECO:0000313" key="10">
    <source>
        <dbReference type="EMBL" id="KEP48507.1"/>
    </source>
</evidence>
<dbReference type="InterPro" id="IPR004143">
    <property type="entry name" value="BPL_LPL_catalytic"/>
</dbReference>
<evidence type="ECO:0000256" key="7">
    <source>
        <dbReference type="PIRSR" id="PIRSR016262-2"/>
    </source>
</evidence>
<comment type="catalytic activity">
    <reaction evidence="5">
        <text>octanoyl-[ACP] + L-lysyl-[protein] = N(6)-octanoyl-L-lysyl-[protein] + holo-[ACP] + H(+)</text>
        <dbReference type="Rhea" id="RHEA:17665"/>
        <dbReference type="Rhea" id="RHEA-COMP:9636"/>
        <dbReference type="Rhea" id="RHEA-COMP:9685"/>
        <dbReference type="Rhea" id="RHEA-COMP:9752"/>
        <dbReference type="Rhea" id="RHEA-COMP:9928"/>
        <dbReference type="ChEBI" id="CHEBI:15378"/>
        <dbReference type="ChEBI" id="CHEBI:29969"/>
        <dbReference type="ChEBI" id="CHEBI:64479"/>
        <dbReference type="ChEBI" id="CHEBI:78463"/>
        <dbReference type="ChEBI" id="CHEBI:78809"/>
        <dbReference type="EC" id="2.3.1.181"/>
    </reaction>
</comment>
<dbReference type="STRING" id="1423351.A0A074SEP6"/>
<evidence type="ECO:0000313" key="11">
    <source>
        <dbReference type="Proteomes" id="UP000027456"/>
    </source>
</evidence>
<dbReference type="InterPro" id="IPR045864">
    <property type="entry name" value="aa-tRNA-synth_II/BPL/LPL"/>
</dbReference>
<evidence type="ECO:0000256" key="5">
    <source>
        <dbReference type="PIRNR" id="PIRNR016262"/>
    </source>
</evidence>
<dbReference type="PROSITE" id="PS01313">
    <property type="entry name" value="LIPB"/>
    <property type="match status" value="1"/>
</dbReference>
<evidence type="ECO:0000256" key="8">
    <source>
        <dbReference type="PIRSR" id="PIRSR016262-3"/>
    </source>
</evidence>
<comment type="similarity">
    <text evidence="2 5">Belongs to the LipB family.</text>
</comment>
<comment type="caution">
    <text evidence="10">The sequence shown here is derived from an EMBL/GenBank/DDBJ whole genome shotgun (WGS) entry which is preliminary data.</text>
</comment>
<comment type="pathway">
    <text evidence="1 5">Protein modification; protein lipoylation via endogenous pathway; protein N(6)-(lipoyl)lysine from octanoyl-[acyl-carrier-protein]: step 1/2.</text>
</comment>